<feature type="region of interest" description="Disordered" evidence="1">
    <location>
        <begin position="49"/>
        <end position="76"/>
    </location>
</feature>
<dbReference type="OrthoDB" id="2739946at2759"/>
<dbReference type="AlphaFoldDB" id="A0A409YHS0"/>
<protein>
    <submittedName>
        <fullName evidence="2">Uncharacterized protein</fullName>
    </submittedName>
</protein>
<comment type="caution">
    <text evidence="2">The sequence shown here is derived from an EMBL/GenBank/DDBJ whole genome shotgun (WGS) entry which is preliminary data.</text>
</comment>
<accession>A0A409YHS0</accession>
<dbReference type="InParanoid" id="A0A409YHS0"/>
<evidence type="ECO:0000313" key="3">
    <source>
        <dbReference type="Proteomes" id="UP000284842"/>
    </source>
</evidence>
<gene>
    <name evidence="2" type="ORF">CVT24_001941</name>
</gene>
<name>A0A409YHS0_9AGAR</name>
<reference evidence="2 3" key="1">
    <citation type="journal article" date="2018" name="Evol. Lett.">
        <title>Horizontal gene cluster transfer increased hallucinogenic mushroom diversity.</title>
        <authorList>
            <person name="Reynolds H.T."/>
            <person name="Vijayakumar V."/>
            <person name="Gluck-Thaler E."/>
            <person name="Korotkin H.B."/>
            <person name="Matheny P.B."/>
            <person name="Slot J.C."/>
        </authorList>
    </citation>
    <scope>NUCLEOTIDE SEQUENCE [LARGE SCALE GENOMIC DNA]</scope>
    <source>
        <strain evidence="2 3">2629</strain>
    </source>
</reference>
<dbReference type="STRING" id="181874.A0A409YHS0"/>
<evidence type="ECO:0000256" key="1">
    <source>
        <dbReference type="SAM" id="MobiDB-lite"/>
    </source>
</evidence>
<keyword evidence="3" id="KW-1185">Reference proteome</keyword>
<evidence type="ECO:0000313" key="2">
    <source>
        <dbReference type="EMBL" id="PPR02567.1"/>
    </source>
</evidence>
<organism evidence="2 3">
    <name type="scientific">Panaeolus cyanescens</name>
    <dbReference type="NCBI Taxonomy" id="181874"/>
    <lineage>
        <taxon>Eukaryota</taxon>
        <taxon>Fungi</taxon>
        <taxon>Dikarya</taxon>
        <taxon>Basidiomycota</taxon>
        <taxon>Agaricomycotina</taxon>
        <taxon>Agaricomycetes</taxon>
        <taxon>Agaricomycetidae</taxon>
        <taxon>Agaricales</taxon>
        <taxon>Agaricineae</taxon>
        <taxon>Galeropsidaceae</taxon>
        <taxon>Panaeolus</taxon>
    </lineage>
</organism>
<dbReference type="EMBL" id="NHTK01001162">
    <property type="protein sequence ID" value="PPR02567.1"/>
    <property type="molecule type" value="Genomic_DNA"/>
</dbReference>
<proteinExistence type="predicted"/>
<dbReference type="Proteomes" id="UP000284842">
    <property type="component" value="Unassembled WGS sequence"/>
</dbReference>
<sequence>MTRSNQKAPSARVVFNKTIRAKAHAEGTTFAAAREAMRVPRHAIGMEATPMGPLRIDPNHHKASPSPRGRGNPDYRSKAFVSAPQVDDSDGKLKLTDEDIYDFRVDFVDSPEFPDGEPPVRSFSLYDLAKPAKTRGPAKAFEVVPRVRNVVVLSEAEDDDLGSFYVPSTCGDDEDWERISELDTEDKKQTYSAVLRAASDT</sequence>